<feature type="region of interest" description="Disordered" evidence="1">
    <location>
        <begin position="245"/>
        <end position="274"/>
    </location>
</feature>
<dbReference type="HOGENOM" id="CLU_1016531_0_0_1"/>
<name>K1QXV8_MAGGI</name>
<feature type="compositionally biased region" description="Polar residues" evidence="1">
    <location>
        <begin position="261"/>
        <end position="274"/>
    </location>
</feature>
<dbReference type="EMBL" id="JH817317">
    <property type="protein sequence ID" value="EKC33775.1"/>
    <property type="molecule type" value="Genomic_DNA"/>
</dbReference>
<dbReference type="InParanoid" id="K1QXV8"/>
<feature type="compositionally biased region" description="Acidic residues" evidence="1">
    <location>
        <begin position="250"/>
        <end position="260"/>
    </location>
</feature>
<gene>
    <name evidence="2" type="ORF">CGI_10008108</name>
</gene>
<dbReference type="AlphaFoldDB" id="K1QXV8"/>
<organism evidence="2">
    <name type="scientific">Magallana gigas</name>
    <name type="common">Pacific oyster</name>
    <name type="synonym">Crassostrea gigas</name>
    <dbReference type="NCBI Taxonomy" id="29159"/>
    <lineage>
        <taxon>Eukaryota</taxon>
        <taxon>Metazoa</taxon>
        <taxon>Spiralia</taxon>
        <taxon>Lophotrochozoa</taxon>
        <taxon>Mollusca</taxon>
        <taxon>Bivalvia</taxon>
        <taxon>Autobranchia</taxon>
        <taxon>Pteriomorphia</taxon>
        <taxon>Ostreida</taxon>
        <taxon>Ostreoidea</taxon>
        <taxon>Ostreidae</taxon>
        <taxon>Magallana</taxon>
    </lineage>
</organism>
<evidence type="ECO:0000256" key="1">
    <source>
        <dbReference type="SAM" id="MobiDB-lite"/>
    </source>
</evidence>
<protein>
    <submittedName>
        <fullName evidence="2">Uncharacterized protein</fullName>
    </submittedName>
</protein>
<accession>K1QXV8</accession>
<evidence type="ECO:0000313" key="2">
    <source>
        <dbReference type="EMBL" id="EKC33775.1"/>
    </source>
</evidence>
<reference evidence="2" key="1">
    <citation type="journal article" date="2012" name="Nature">
        <title>The oyster genome reveals stress adaptation and complexity of shell formation.</title>
        <authorList>
            <person name="Zhang G."/>
            <person name="Fang X."/>
            <person name="Guo X."/>
            <person name="Li L."/>
            <person name="Luo R."/>
            <person name="Xu F."/>
            <person name="Yang P."/>
            <person name="Zhang L."/>
            <person name="Wang X."/>
            <person name="Qi H."/>
            <person name="Xiong Z."/>
            <person name="Que H."/>
            <person name="Xie Y."/>
            <person name="Holland P.W."/>
            <person name="Paps J."/>
            <person name="Zhu Y."/>
            <person name="Wu F."/>
            <person name="Chen Y."/>
            <person name="Wang J."/>
            <person name="Peng C."/>
            <person name="Meng J."/>
            <person name="Yang L."/>
            <person name="Liu J."/>
            <person name="Wen B."/>
            <person name="Zhang N."/>
            <person name="Huang Z."/>
            <person name="Zhu Q."/>
            <person name="Feng Y."/>
            <person name="Mount A."/>
            <person name="Hedgecock D."/>
            <person name="Xu Z."/>
            <person name="Liu Y."/>
            <person name="Domazet-Loso T."/>
            <person name="Du Y."/>
            <person name="Sun X."/>
            <person name="Zhang S."/>
            <person name="Liu B."/>
            <person name="Cheng P."/>
            <person name="Jiang X."/>
            <person name="Li J."/>
            <person name="Fan D."/>
            <person name="Wang W."/>
            <person name="Fu W."/>
            <person name="Wang T."/>
            <person name="Wang B."/>
            <person name="Zhang J."/>
            <person name="Peng Z."/>
            <person name="Li Y."/>
            <person name="Li N."/>
            <person name="Wang J."/>
            <person name="Chen M."/>
            <person name="He Y."/>
            <person name="Tan F."/>
            <person name="Song X."/>
            <person name="Zheng Q."/>
            <person name="Huang R."/>
            <person name="Yang H."/>
            <person name="Du X."/>
            <person name="Chen L."/>
            <person name="Yang M."/>
            <person name="Gaffney P.M."/>
            <person name="Wang S."/>
            <person name="Luo L."/>
            <person name="She Z."/>
            <person name="Ming Y."/>
            <person name="Huang W."/>
            <person name="Zhang S."/>
            <person name="Huang B."/>
            <person name="Zhang Y."/>
            <person name="Qu T."/>
            <person name="Ni P."/>
            <person name="Miao G."/>
            <person name="Wang J."/>
            <person name="Wang Q."/>
            <person name="Steinberg C.E."/>
            <person name="Wang H."/>
            <person name="Li N."/>
            <person name="Qian L."/>
            <person name="Zhang G."/>
            <person name="Li Y."/>
            <person name="Yang H."/>
            <person name="Liu X."/>
            <person name="Wang J."/>
            <person name="Yin Y."/>
            <person name="Wang J."/>
        </authorList>
    </citation>
    <scope>NUCLEOTIDE SEQUENCE [LARGE SCALE GENOMIC DNA]</scope>
    <source>
        <strain evidence="2">05x7-T-G4-1.051#20</strain>
    </source>
</reference>
<proteinExistence type="predicted"/>
<sequence length="274" mass="31163">MHPSIADERQSQGLCGTVGKDKLLDPNNVDLTSDPKSFALSWKVADADNMFMMSLERLQSFPKTQKAPDLCICEKPSLLSGTIKNTVVESSRVVCLISTETIQSVTRCPNNDIEWKERVAMKNCSAYANMCNGTYVYHCLIDTYMNKLVEVCAEPKIIHFGSCTEFSFSALRIIRNQNKSCFNFPRNPCPYTYNSTMAYKCTIKMYTYDKGNIYQNRESIHDYTTKHPCVYMYVNRYNSVGNLSKHSPADYDDTNSDQTEDTCTNDNPHATTKH</sequence>